<evidence type="ECO:0000256" key="2">
    <source>
        <dbReference type="ARBA" id="ARBA00010566"/>
    </source>
</evidence>
<dbReference type="Proteomes" id="UP000722989">
    <property type="component" value="Unassembled WGS sequence"/>
</dbReference>
<dbReference type="InterPro" id="IPR002020">
    <property type="entry name" value="Citrate_synthase"/>
</dbReference>
<dbReference type="InterPro" id="IPR016143">
    <property type="entry name" value="Citrate_synth-like_sm_a-sub"/>
</dbReference>
<accession>A0ABX0XVP5</accession>
<dbReference type="Gene3D" id="1.10.580.10">
    <property type="entry name" value="Citrate Synthase, domain 1"/>
    <property type="match status" value="2"/>
</dbReference>
<proteinExistence type="inferred from homology"/>
<sequence>MSEDAVSEDRYWKSSVSEITGDSVVIRGYRLDDLIGSSFTAATYLLIRGELPTAGQARVLDAILTAVLDYALEKPGTVAARFVVSSNPSMQAGLAAAALAAGEYSLAPEATARFTTRVYEQYVASASNDMRAFARTIVEDLRSRKERIPGLGHPVFKQIDPRAQVLRKIAVDEGVWSDAATLYEAIHAEFTSLPGKADIPINDVGMMALLCVSLGFTPEEATALAVIGTLPGVVAHISEELSSGRRIRVLQAKDVDYDVPRRELGSSEHSS</sequence>
<reference evidence="5 6" key="1">
    <citation type="submission" date="2020-03" db="EMBL/GenBank/DDBJ databases">
        <title>WGS of the type strain of Planosporangium spp.</title>
        <authorList>
            <person name="Thawai C."/>
        </authorList>
    </citation>
    <scope>NUCLEOTIDE SEQUENCE [LARGE SCALE GENOMIC DNA]</scope>
    <source>
        <strain evidence="5 6">TBRC 5610</strain>
    </source>
</reference>
<gene>
    <name evidence="5" type="ORF">HC031_09095</name>
</gene>
<comment type="similarity">
    <text evidence="2">Belongs to the citrate synthase family.</text>
</comment>
<dbReference type="EMBL" id="JAATVY010000004">
    <property type="protein sequence ID" value="NJC69873.1"/>
    <property type="molecule type" value="Genomic_DNA"/>
</dbReference>
<organism evidence="5 6">
    <name type="scientific">Planosporangium thailandense</name>
    <dbReference type="NCBI Taxonomy" id="765197"/>
    <lineage>
        <taxon>Bacteria</taxon>
        <taxon>Bacillati</taxon>
        <taxon>Actinomycetota</taxon>
        <taxon>Actinomycetes</taxon>
        <taxon>Micromonosporales</taxon>
        <taxon>Micromonosporaceae</taxon>
        <taxon>Planosporangium</taxon>
    </lineage>
</organism>
<evidence type="ECO:0000313" key="5">
    <source>
        <dbReference type="EMBL" id="NJC69873.1"/>
    </source>
</evidence>
<dbReference type="SUPFAM" id="SSF48256">
    <property type="entry name" value="Citrate synthase"/>
    <property type="match status" value="1"/>
</dbReference>
<evidence type="ECO:0000256" key="3">
    <source>
        <dbReference type="ARBA" id="ARBA00012972"/>
    </source>
</evidence>
<evidence type="ECO:0000256" key="1">
    <source>
        <dbReference type="ARBA" id="ARBA00005163"/>
    </source>
</evidence>
<dbReference type="CDD" id="cd06100">
    <property type="entry name" value="CCL_ACL-C"/>
    <property type="match status" value="1"/>
</dbReference>
<dbReference type="InterPro" id="IPR016142">
    <property type="entry name" value="Citrate_synth-like_lrg_a-sub"/>
</dbReference>
<name>A0ABX0XVP5_9ACTN</name>
<keyword evidence="5" id="KW-0456">Lyase</keyword>
<evidence type="ECO:0000313" key="6">
    <source>
        <dbReference type="Proteomes" id="UP000722989"/>
    </source>
</evidence>
<dbReference type="GO" id="GO:0008816">
    <property type="term" value="F:citryl-CoA lyase activity"/>
    <property type="evidence" value="ECO:0007669"/>
    <property type="project" value="UniProtKB-EC"/>
</dbReference>
<evidence type="ECO:0000256" key="4">
    <source>
        <dbReference type="ARBA" id="ARBA00022679"/>
    </source>
</evidence>
<dbReference type="NCBIfam" id="NF004869">
    <property type="entry name" value="PRK06224.1-6"/>
    <property type="match status" value="1"/>
</dbReference>
<dbReference type="InterPro" id="IPR036969">
    <property type="entry name" value="Citrate_synthase_sf"/>
</dbReference>
<comment type="pathway">
    <text evidence="1">Carbohydrate metabolism; tricarboxylic acid cycle.</text>
</comment>
<dbReference type="Gene3D" id="1.10.230.10">
    <property type="entry name" value="Cytochrome P450-Terp, domain 2"/>
    <property type="match status" value="1"/>
</dbReference>
<protein>
    <recommendedName>
        <fullName evidence="3">citrate synthase (unknown stereospecificity)</fullName>
        <ecNumber evidence="3">2.3.3.16</ecNumber>
    </recommendedName>
</protein>
<keyword evidence="4" id="KW-0808">Transferase</keyword>
<dbReference type="Pfam" id="PF00285">
    <property type="entry name" value="Citrate_synt"/>
    <property type="match status" value="1"/>
</dbReference>
<dbReference type="PANTHER" id="PTHR11739">
    <property type="entry name" value="CITRATE SYNTHASE"/>
    <property type="match status" value="1"/>
</dbReference>
<dbReference type="PANTHER" id="PTHR11739:SF4">
    <property type="entry name" value="CITRATE SYNTHASE, PEROXISOMAL"/>
    <property type="match status" value="1"/>
</dbReference>
<dbReference type="EC" id="2.3.3.16" evidence="3"/>
<comment type="caution">
    <text evidence="5">The sequence shown here is derived from an EMBL/GenBank/DDBJ whole genome shotgun (WGS) entry which is preliminary data.</text>
</comment>
<keyword evidence="6" id="KW-1185">Reference proteome</keyword>